<evidence type="ECO:0000256" key="1">
    <source>
        <dbReference type="ARBA" id="ARBA00004141"/>
    </source>
</evidence>
<dbReference type="PANTHER" id="PTHR48022">
    <property type="entry name" value="PLASTIDIC GLUCOSE TRANSPORTER 4"/>
    <property type="match status" value="1"/>
</dbReference>
<feature type="transmembrane region" description="Helical" evidence="6">
    <location>
        <begin position="127"/>
        <end position="154"/>
    </location>
</feature>
<accession>A0A2S2NFQ1</accession>
<feature type="transmembrane region" description="Helical" evidence="6">
    <location>
        <begin position="98"/>
        <end position="121"/>
    </location>
</feature>
<name>A0A2S2NFQ1_SCHGA</name>
<dbReference type="GO" id="GO:0016020">
    <property type="term" value="C:membrane"/>
    <property type="evidence" value="ECO:0007669"/>
    <property type="project" value="UniProtKB-SubCell"/>
</dbReference>
<keyword evidence="4 6" id="KW-1133">Transmembrane helix</keyword>
<evidence type="ECO:0000256" key="3">
    <source>
        <dbReference type="ARBA" id="ARBA00022692"/>
    </source>
</evidence>
<dbReference type="InterPro" id="IPR050360">
    <property type="entry name" value="MFS_Sugar_Transporters"/>
</dbReference>
<organism evidence="8">
    <name type="scientific">Schizaphis graminum</name>
    <name type="common">Green bug aphid</name>
    <dbReference type="NCBI Taxonomy" id="13262"/>
    <lineage>
        <taxon>Eukaryota</taxon>
        <taxon>Metazoa</taxon>
        <taxon>Ecdysozoa</taxon>
        <taxon>Arthropoda</taxon>
        <taxon>Hexapoda</taxon>
        <taxon>Insecta</taxon>
        <taxon>Pterygota</taxon>
        <taxon>Neoptera</taxon>
        <taxon>Paraneoptera</taxon>
        <taxon>Hemiptera</taxon>
        <taxon>Sternorrhyncha</taxon>
        <taxon>Aphidomorpha</taxon>
        <taxon>Aphidoidea</taxon>
        <taxon>Aphididae</taxon>
        <taxon>Aphidini</taxon>
        <taxon>Schizaphis</taxon>
    </lineage>
</organism>
<feature type="transmembrane region" description="Helical" evidence="6">
    <location>
        <begin position="72"/>
        <end position="91"/>
    </location>
</feature>
<protein>
    <submittedName>
        <fullName evidence="8">Facilitated trehalose transporter Tret1</fullName>
    </submittedName>
</protein>
<dbReference type="InterPro" id="IPR005828">
    <property type="entry name" value="MFS_sugar_transport-like"/>
</dbReference>
<dbReference type="AlphaFoldDB" id="A0A2S2NFQ1"/>
<dbReference type="GO" id="GO:0005351">
    <property type="term" value="F:carbohydrate:proton symporter activity"/>
    <property type="evidence" value="ECO:0007669"/>
    <property type="project" value="TreeGrafter"/>
</dbReference>
<dbReference type="SUPFAM" id="SSF103473">
    <property type="entry name" value="MFS general substrate transporter"/>
    <property type="match status" value="1"/>
</dbReference>
<dbReference type="Gene3D" id="1.20.1250.20">
    <property type="entry name" value="MFS general substrate transporter like domains"/>
    <property type="match status" value="1"/>
</dbReference>
<dbReference type="Pfam" id="PF00083">
    <property type="entry name" value="Sugar_tr"/>
    <property type="match status" value="1"/>
</dbReference>
<keyword evidence="3 6" id="KW-0812">Transmembrane</keyword>
<evidence type="ECO:0000313" key="8">
    <source>
        <dbReference type="EMBL" id="MBY15938.1"/>
    </source>
</evidence>
<feature type="transmembrane region" description="Helical" evidence="6">
    <location>
        <begin position="41"/>
        <end position="60"/>
    </location>
</feature>
<reference evidence="8" key="1">
    <citation type="submission" date="2018-04" db="EMBL/GenBank/DDBJ databases">
        <title>Transcriptome of Schizaphis graminum biotype I.</title>
        <authorList>
            <person name="Scully E.D."/>
            <person name="Geib S.M."/>
            <person name="Palmer N.A."/>
            <person name="Koch K."/>
            <person name="Bradshaw J."/>
            <person name="Heng-Moss T."/>
            <person name="Sarath G."/>
        </authorList>
    </citation>
    <scope>NUCLEOTIDE SEQUENCE</scope>
</reference>
<feature type="domain" description="Major facilitator superfamily (MFS) profile" evidence="7">
    <location>
        <begin position="1"/>
        <end position="221"/>
    </location>
</feature>
<evidence type="ECO:0000256" key="4">
    <source>
        <dbReference type="ARBA" id="ARBA00022989"/>
    </source>
</evidence>
<dbReference type="PANTHER" id="PTHR48022:SF2">
    <property type="entry name" value="PLASTIDIC GLUCOSE TRANSPORTER 4"/>
    <property type="match status" value="1"/>
</dbReference>
<gene>
    <name evidence="8" type="primary">Tret1_15</name>
    <name evidence="8" type="ORF">g.92397</name>
</gene>
<evidence type="ECO:0000256" key="6">
    <source>
        <dbReference type="SAM" id="Phobius"/>
    </source>
</evidence>
<comment type="similarity">
    <text evidence="2">Belongs to the major facilitator superfamily. Sugar transporter (TC 2.A.1.1) family.</text>
</comment>
<comment type="subcellular location">
    <subcellularLocation>
        <location evidence="1">Membrane</location>
        <topology evidence="1">Multi-pass membrane protein</topology>
    </subcellularLocation>
</comment>
<dbReference type="EMBL" id="GGMR01003319">
    <property type="protein sequence ID" value="MBY15938.1"/>
    <property type="molecule type" value="Transcribed_RNA"/>
</dbReference>
<evidence type="ECO:0000256" key="5">
    <source>
        <dbReference type="ARBA" id="ARBA00023136"/>
    </source>
</evidence>
<dbReference type="InterPro" id="IPR020846">
    <property type="entry name" value="MFS_dom"/>
</dbReference>
<evidence type="ECO:0000256" key="2">
    <source>
        <dbReference type="ARBA" id="ARBA00010992"/>
    </source>
</evidence>
<dbReference type="PROSITE" id="PS50850">
    <property type="entry name" value="MFS"/>
    <property type="match status" value="1"/>
</dbReference>
<proteinExistence type="inferred from homology"/>
<feature type="transmembrane region" description="Helical" evidence="6">
    <location>
        <begin position="166"/>
        <end position="183"/>
    </location>
</feature>
<sequence length="233" mass="27000">MVKYNMPSNNDEPHDIENINTWKQFFEPAVLRPFRLLMMYFFFKILLSGLPLVPYLVSVFNKFGAPVNVEWSISFSMFLSMIGSLSAVFLIPKLGKRFLTLFTLSVCSICYIIIGLIGMYWKNAESITSWTILVLYLTTIFISSTGITPIMWALIPEIFPAKYKNILFNISSACFFVMAFFMTKYYPEFSNAVEFYNAFTICGIFGLFGCIYFYFCLPETENKTLQEIAEFFK</sequence>
<evidence type="ECO:0000259" key="7">
    <source>
        <dbReference type="PROSITE" id="PS50850"/>
    </source>
</evidence>
<keyword evidence="5 6" id="KW-0472">Membrane</keyword>
<feature type="transmembrane region" description="Helical" evidence="6">
    <location>
        <begin position="195"/>
        <end position="215"/>
    </location>
</feature>
<dbReference type="InterPro" id="IPR036259">
    <property type="entry name" value="MFS_trans_sf"/>
</dbReference>